<organism evidence="5 6">
    <name type="scientific">Hathewaya proteolytica DSM 3090</name>
    <dbReference type="NCBI Taxonomy" id="1121331"/>
    <lineage>
        <taxon>Bacteria</taxon>
        <taxon>Bacillati</taxon>
        <taxon>Bacillota</taxon>
        <taxon>Clostridia</taxon>
        <taxon>Eubacteriales</taxon>
        <taxon>Clostridiaceae</taxon>
        <taxon>Hathewaya</taxon>
    </lineage>
</organism>
<keyword evidence="2" id="KW-0812">Transmembrane</keyword>
<reference evidence="5 6" key="1">
    <citation type="submission" date="2016-11" db="EMBL/GenBank/DDBJ databases">
        <authorList>
            <person name="Jaros S."/>
            <person name="Januszkiewicz K."/>
            <person name="Wedrychowicz H."/>
        </authorList>
    </citation>
    <scope>NUCLEOTIDE SEQUENCE [LARGE SCALE GENOMIC DNA]</scope>
    <source>
        <strain evidence="5 6">DSM 3090</strain>
    </source>
</reference>
<keyword evidence="6" id="KW-1185">Reference proteome</keyword>
<feature type="compositionally biased region" description="Low complexity" evidence="1">
    <location>
        <begin position="252"/>
        <end position="267"/>
    </location>
</feature>
<proteinExistence type="predicted"/>
<protein>
    <recommendedName>
        <fullName evidence="4">TPM domain-containing protein</fullName>
    </recommendedName>
</protein>
<keyword evidence="3" id="KW-0732">Signal</keyword>
<keyword evidence="2" id="KW-0472">Membrane</keyword>
<dbReference type="Gene3D" id="3.10.310.50">
    <property type="match status" value="1"/>
</dbReference>
<evidence type="ECO:0000313" key="5">
    <source>
        <dbReference type="EMBL" id="SHK26514.1"/>
    </source>
</evidence>
<feature type="transmembrane region" description="Helical" evidence="2">
    <location>
        <begin position="189"/>
        <end position="209"/>
    </location>
</feature>
<keyword evidence="2" id="KW-1133">Transmembrane helix</keyword>
<evidence type="ECO:0000256" key="1">
    <source>
        <dbReference type="SAM" id="MobiDB-lite"/>
    </source>
</evidence>
<evidence type="ECO:0000313" key="6">
    <source>
        <dbReference type="Proteomes" id="UP000183952"/>
    </source>
</evidence>
<evidence type="ECO:0000259" key="4">
    <source>
        <dbReference type="Pfam" id="PF04536"/>
    </source>
</evidence>
<feature type="signal peptide" evidence="3">
    <location>
        <begin position="1"/>
        <end position="25"/>
    </location>
</feature>
<name>A0A1M6R239_9CLOT</name>
<evidence type="ECO:0000256" key="3">
    <source>
        <dbReference type="SAM" id="SignalP"/>
    </source>
</evidence>
<dbReference type="InterPro" id="IPR007621">
    <property type="entry name" value="TPM_dom"/>
</dbReference>
<dbReference type="EMBL" id="FRAD01000020">
    <property type="protein sequence ID" value="SHK26514.1"/>
    <property type="molecule type" value="Genomic_DNA"/>
</dbReference>
<evidence type="ECO:0000256" key="2">
    <source>
        <dbReference type="SAM" id="Phobius"/>
    </source>
</evidence>
<feature type="chain" id="PRO_5013382485" description="TPM domain-containing protein" evidence="3">
    <location>
        <begin position="26"/>
        <end position="276"/>
    </location>
</feature>
<accession>A0A1M6R239</accession>
<gene>
    <name evidence="5" type="ORF">SAMN02745248_02176</name>
</gene>
<dbReference type="Pfam" id="PF04536">
    <property type="entry name" value="TPM_phosphatase"/>
    <property type="match status" value="1"/>
</dbReference>
<dbReference type="OrthoDB" id="9806054at2"/>
<dbReference type="Proteomes" id="UP000183952">
    <property type="component" value="Unassembled WGS sequence"/>
</dbReference>
<feature type="region of interest" description="Disordered" evidence="1">
    <location>
        <begin position="242"/>
        <end position="276"/>
    </location>
</feature>
<dbReference type="STRING" id="1121331.SAMN02745248_02176"/>
<dbReference type="RefSeq" id="WP_072904106.1">
    <property type="nucleotide sequence ID" value="NZ_FRAD01000020.1"/>
</dbReference>
<sequence>MKKFINIVILFLMTSFLFLPSYVLAEQPADPDKPRVVDNSNLLTDEAEQKLTEKIKNMGKTHSMDVVIVTTDTFDGKTPEAYADDYYDYNFYGYGPTKDGVLLVVNIVSRDWHISTTGKAIEYFNDDRVNLIGDTIRDSLSEAEYEKAFNSFLNVTSYFFENYPHQSSYDSNDDYKVVHSETRNKTTDVLIGAGICLVISGIVMAFMVFSMNNARKNNSAINYVESQGVHLTNSLDIFTHSHTSKTKKAQNSSSSGGTSTHTSSSGTTHGGGGGKF</sequence>
<dbReference type="AlphaFoldDB" id="A0A1M6R239"/>
<feature type="domain" description="TPM" evidence="4">
    <location>
        <begin position="36"/>
        <end position="154"/>
    </location>
</feature>